<sequence length="91" mass="9938">MRAPCLVVHYGCNQAILKPLAANGAPTSAAGMQWPALMQFQVSSWRSSVPLTGNRSAADNTDARQGRSLLSWRTPIHADSLEHRDQGQQPR</sequence>
<reference evidence="2 3" key="1">
    <citation type="journal article" date="2020" name="Nat. Food">
        <title>A phased Vanilla planifolia genome enables genetic improvement of flavour and production.</title>
        <authorList>
            <person name="Hasing T."/>
            <person name="Tang H."/>
            <person name="Brym M."/>
            <person name="Khazi F."/>
            <person name="Huang T."/>
            <person name="Chambers A.H."/>
        </authorList>
    </citation>
    <scope>NUCLEOTIDE SEQUENCE [LARGE SCALE GENOMIC DNA]</scope>
    <source>
        <tissue evidence="2">Leaf</tissue>
    </source>
</reference>
<organism evidence="2 3">
    <name type="scientific">Vanilla planifolia</name>
    <name type="common">Vanilla</name>
    <dbReference type="NCBI Taxonomy" id="51239"/>
    <lineage>
        <taxon>Eukaryota</taxon>
        <taxon>Viridiplantae</taxon>
        <taxon>Streptophyta</taxon>
        <taxon>Embryophyta</taxon>
        <taxon>Tracheophyta</taxon>
        <taxon>Spermatophyta</taxon>
        <taxon>Magnoliopsida</taxon>
        <taxon>Liliopsida</taxon>
        <taxon>Asparagales</taxon>
        <taxon>Orchidaceae</taxon>
        <taxon>Vanilloideae</taxon>
        <taxon>Vanilleae</taxon>
        <taxon>Vanilla</taxon>
    </lineage>
</organism>
<dbReference type="Proteomes" id="UP000639772">
    <property type="component" value="Unassembled WGS sequence"/>
</dbReference>
<evidence type="ECO:0000313" key="3">
    <source>
        <dbReference type="Proteomes" id="UP000639772"/>
    </source>
</evidence>
<name>A0A835VEZ7_VANPL</name>
<evidence type="ECO:0000256" key="1">
    <source>
        <dbReference type="SAM" id="MobiDB-lite"/>
    </source>
</evidence>
<accession>A0A835VEZ7</accession>
<feature type="region of interest" description="Disordered" evidence="1">
    <location>
        <begin position="51"/>
        <end position="91"/>
    </location>
</feature>
<evidence type="ECO:0000313" key="2">
    <source>
        <dbReference type="EMBL" id="KAG0494560.1"/>
    </source>
</evidence>
<protein>
    <submittedName>
        <fullName evidence="2">Uncharacterized protein</fullName>
    </submittedName>
</protein>
<dbReference type="EMBL" id="JADCNM010000002">
    <property type="protein sequence ID" value="KAG0494560.1"/>
    <property type="molecule type" value="Genomic_DNA"/>
</dbReference>
<comment type="caution">
    <text evidence="2">The sequence shown here is derived from an EMBL/GenBank/DDBJ whole genome shotgun (WGS) entry which is preliminary data.</text>
</comment>
<dbReference type="AlphaFoldDB" id="A0A835VEZ7"/>
<feature type="compositionally biased region" description="Basic and acidic residues" evidence="1">
    <location>
        <begin position="79"/>
        <end position="91"/>
    </location>
</feature>
<gene>
    <name evidence="2" type="ORF">HPP92_005554</name>
</gene>
<proteinExistence type="predicted"/>